<evidence type="ECO:0000256" key="3">
    <source>
        <dbReference type="ARBA" id="ARBA00022723"/>
    </source>
</evidence>
<gene>
    <name evidence="11" type="ORF">INT45_005214</name>
</gene>
<dbReference type="GO" id="GO:0003676">
    <property type="term" value="F:nucleic acid binding"/>
    <property type="evidence" value="ECO:0007669"/>
    <property type="project" value="InterPro"/>
</dbReference>
<evidence type="ECO:0000313" key="11">
    <source>
        <dbReference type="EMBL" id="KAG2202103.1"/>
    </source>
</evidence>
<dbReference type="InterPro" id="IPR051132">
    <property type="entry name" value="3-5_Exonuclease_domain"/>
</dbReference>
<dbReference type="GO" id="GO:0006139">
    <property type="term" value="P:nucleobase-containing compound metabolic process"/>
    <property type="evidence" value="ECO:0007669"/>
    <property type="project" value="InterPro"/>
</dbReference>
<keyword evidence="12" id="KW-1185">Reference proteome</keyword>
<keyword evidence="2" id="KW-0540">Nuclease</keyword>
<evidence type="ECO:0000256" key="7">
    <source>
        <dbReference type="ARBA" id="ARBA00023242"/>
    </source>
</evidence>
<reference evidence="11 12" key="1">
    <citation type="submission" date="2020-12" db="EMBL/GenBank/DDBJ databases">
        <title>Metabolic potential, ecology and presence of endohyphal bacteria is reflected in genomic diversity of Mucoromycotina.</title>
        <authorList>
            <person name="Muszewska A."/>
            <person name="Okrasinska A."/>
            <person name="Steczkiewicz K."/>
            <person name="Drgas O."/>
            <person name="Orlowska M."/>
            <person name="Perlinska-Lenart U."/>
            <person name="Aleksandrzak-Piekarczyk T."/>
            <person name="Szatraj K."/>
            <person name="Zielenkiewicz U."/>
            <person name="Pilsyk S."/>
            <person name="Malc E."/>
            <person name="Mieczkowski P."/>
            <person name="Kruszewska J.S."/>
            <person name="Biernat P."/>
            <person name="Pawlowska J."/>
        </authorList>
    </citation>
    <scope>NUCLEOTIDE SEQUENCE [LARGE SCALE GENOMIC DNA]</scope>
    <source>
        <strain evidence="11 12">CBS 142.35</strain>
    </source>
</reference>
<evidence type="ECO:0000256" key="4">
    <source>
        <dbReference type="ARBA" id="ARBA00022801"/>
    </source>
</evidence>
<evidence type="ECO:0000256" key="2">
    <source>
        <dbReference type="ARBA" id="ARBA00022722"/>
    </source>
</evidence>
<evidence type="ECO:0000256" key="1">
    <source>
        <dbReference type="ARBA" id="ARBA00004123"/>
    </source>
</evidence>
<keyword evidence="5" id="KW-0269">Exonuclease</keyword>
<comment type="caution">
    <text evidence="11">The sequence shown here is derived from an EMBL/GenBank/DDBJ whole genome shotgun (WGS) entry which is preliminary data.</text>
</comment>
<dbReference type="AlphaFoldDB" id="A0A8H7V3L6"/>
<evidence type="ECO:0000313" key="12">
    <source>
        <dbReference type="Proteomes" id="UP000646827"/>
    </source>
</evidence>
<feature type="non-terminal residue" evidence="11">
    <location>
        <position position="1"/>
    </location>
</feature>
<keyword evidence="3" id="KW-0479">Metal-binding</keyword>
<dbReference type="GO" id="GO:0008408">
    <property type="term" value="F:3'-5' exonuclease activity"/>
    <property type="evidence" value="ECO:0007669"/>
    <property type="project" value="InterPro"/>
</dbReference>
<evidence type="ECO:0000256" key="6">
    <source>
        <dbReference type="ARBA" id="ARBA00022842"/>
    </source>
</evidence>
<evidence type="ECO:0000256" key="9">
    <source>
        <dbReference type="ARBA" id="ARBA00042761"/>
    </source>
</evidence>
<dbReference type="OrthoDB" id="1920326at2759"/>
<dbReference type="SUPFAM" id="SSF53098">
    <property type="entry name" value="Ribonuclease H-like"/>
    <property type="match status" value="1"/>
</dbReference>
<sequence length="371" mass="42250">MFRNYNPSLRTRLNPNIQPFSEFEDPKGYGGYIPLTQYLRSFYTSYTEEIRHLLDKQMMVLDATYLKGDHSFKIIKLIGKIEGSSIFTALYTIVNEYEEVRLQYLVPTKSLNHLKYAFNALRRSLQYYGHSQPKIFFTDNVRGDKATLESVWALLKEDVEPVSGPEPGTKIGVTQYPKLKIPGDQVQIFCYRHFDDISSAAQTIMDQITPLPNAIGTITRAPGKLSMIQIVFHKCIHIYSVGHLDALSESLVHVLYNSNIIKMGRAISNDLKKIERDFGVSCGGGYDVATFCKERGAIETKRIGLSEICARVLERFLPKDDTVRLSDWSAINLTDKQKKYAALDAWAGLHVYQKLKQNSVIGKRIHKPLIE</sequence>
<evidence type="ECO:0000256" key="8">
    <source>
        <dbReference type="ARBA" id="ARBA00040531"/>
    </source>
</evidence>
<dbReference type="PANTHER" id="PTHR13620">
    <property type="entry name" value="3-5 EXONUCLEASE"/>
    <property type="match status" value="1"/>
</dbReference>
<keyword evidence="4" id="KW-0378">Hydrolase</keyword>
<evidence type="ECO:0000259" key="10">
    <source>
        <dbReference type="Pfam" id="PF01612"/>
    </source>
</evidence>
<dbReference type="PANTHER" id="PTHR13620:SF109">
    <property type="entry name" value="3'-5' EXONUCLEASE"/>
    <property type="match status" value="1"/>
</dbReference>
<feature type="domain" description="3'-5' exonuclease" evidence="10">
    <location>
        <begin position="222"/>
        <end position="357"/>
    </location>
</feature>
<organism evidence="11 12">
    <name type="scientific">Circinella minor</name>
    <dbReference type="NCBI Taxonomy" id="1195481"/>
    <lineage>
        <taxon>Eukaryota</taxon>
        <taxon>Fungi</taxon>
        <taxon>Fungi incertae sedis</taxon>
        <taxon>Mucoromycota</taxon>
        <taxon>Mucoromycotina</taxon>
        <taxon>Mucoromycetes</taxon>
        <taxon>Mucorales</taxon>
        <taxon>Lichtheimiaceae</taxon>
        <taxon>Circinella</taxon>
    </lineage>
</organism>
<dbReference type="Pfam" id="PF01612">
    <property type="entry name" value="DNA_pol_A_exo1"/>
    <property type="match status" value="1"/>
</dbReference>
<keyword evidence="7" id="KW-0539">Nucleus</keyword>
<comment type="subcellular location">
    <subcellularLocation>
        <location evidence="1">Nucleus</location>
    </subcellularLocation>
</comment>
<dbReference type="GO" id="GO:0005634">
    <property type="term" value="C:nucleus"/>
    <property type="evidence" value="ECO:0007669"/>
    <property type="project" value="UniProtKB-SubCell"/>
</dbReference>
<dbReference type="InterPro" id="IPR012337">
    <property type="entry name" value="RNaseH-like_sf"/>
</dbReference>
<dbReference type="CDD" id="cd06141">
    <property type="entry name" value="WRN_exo"/>
    <property type="match status" value="1"/>
</dbReference>
<dbReference type="Gene3D" id="3.30.420.10">
    <property type="entry name" value="Ribonuclease H-like superfamily/Ribonuclease H"/>
    <property type="match status" value="1"/>
</dbReference>
<protein>
    <recommendedName>
        <fullName evidence="8">3'-5' exonuclease</fullName>
    </recommendedName>
    <alternativeName>
        <fullName evidence="9">Werner Syndrome-like exonuclease</fullName>
    </alternativeName>
</protein>
<evidence type="ECO:0000256" key="5">
    <source>
        <dbReference type="ARBA" id="ARBA00022839"/>
    </source>
</evidence>
<name>A0A8H7V3L6_9FUNG</name>
<dbReference type="InterPro" id="IPR036397">
    <property type="entry name" value="RNaseH_sf"/>
</dbReference>
<proteinExistence type="predicted"/>
<dbReference type="InterPro" id="IPR002562">
    <property type="entry name" value="3'-5'_exonuclease_dom"/>
</dbReference>
<dbReference type="GO" id="GO:0046872">
    <property type="term" value="F:metal ion binding"/>
    <property type="evidence" value="ECO:0007669"/>
    <property type="project" value="UniProtKB-KW"/>
</dbReference>
<dbReference type="EMBL" id="JAEPRB010001703">
    <property type="protein sequence ID" value="KAG2202103.1"/>
    <property type="molecule type" value="Genomic_DNA"/>
</dbReference>
<keyword evidence="6" id="KW-0460">Magnesium</keyword>
<dbReference type="Proteomes" id="UP000646827">
    <property type="component" value="Unassembled WGS sequence"/>
</dbReference>
<accession>A0A8H7V3L6</accession>